<evidence type="ECO:0000313" key="4">
    <source>
        <dbReference type="EMBL" id="KAG2377558.1"/>
    </source>
</evidence>
<dbReference type="PANTHER" id="PTHR45740:SF2">
    <property type="entry name" value="POLY [ADP-RIBOSE] POLYMERASE"/>
    <property type="match status" value="1"/>
</dbReference>
<dbReference type="GO" id="GO:1990404">
    <property type="term" value="F:NAD+-protein mono-ADP-ribosyltransferase activity"/>
    <property type="evidence" value="ECO:0007669"/>
    <property type="project" value="TreeGrafter"/>
</dbReference>
<dbReference type="SUPFAM" id="SSF56399">
    <property type="entry name" value="ADP-ribosylation"/>
    <property type="match status" value="1"/>
</dbReference>
<comment type="caution">
    <text evidence="4">The sequence shown here is derived from an EMBL/GenBank/DDBJ whole genome shotgun (WGS) entry which is preliminary data.</text>
</comment>
<dbReference type="RefSeq" id="XP_044544820.1">
    <property type="nucleotide sequence ID" value="XM_044699221.1"/>
</dbReference>
<reference evidence="4 5" key="1">
    <citation type="journal article" date="2018" name="BMC Genomics">
        <title>The genome of Naegleria lovaniensis, the basis for a comparative approach to unravel pathogenicity factors of the human pathogenic amoeba N. fowleri.</title>
        <authorList>
            <person name="Liechti N."/>
            <person name="Schurch N."/>
            <person name="Bruggmann R."/>
            <person name="Wittwer M."/>
        </authorList>
    </citation>
    <scope>NUCLEOTIDE SEQUENCE [LARGE SCALE GENOMIC DNA]</scope>
    <source>
        <strain evidence="4 5">ATCC 30569</strain>
    </source>
</reference>
<proteinExistence type="predicted"/>
<keyword evidence="1" id="KW-0175">Coiled coil</keyword>
<dbReference type="Gene3D" id="3.90.228.10">
    <property type="match status" value="1"/>
</dbReference>
<gene>
    <name evidence="4" type="ORF">C9374_009074</name>
</gene>
<sequence length="485" mass="56684">MAKMKKAKSGNSNEPPRTTHNNSSSKLHHKNDALDDIERCCQNLSNSKLIALLSFHKRYLQDELECNELDEKLIESQKKSKQFSLKGKLDALKDIYEMFPHIPVSRINVIYDEVCDGRVDGLIDVLLGLDPNEVQFTDDLPEESQQETVSSSHRFGLPPQQSQIELFKKRWDLSQYISFDIDPNITELEIDYLTAVKMRNLAFQEYGFEEEEETHSQQDASVNLDEMPEHEREFYLEMKQKKEQLKKERQFIIAKMKEAKRARNVKIYCAGEEEHLAKNTSELKRYMFTRSIEFDLEAEYIHFRIVESQFHRLLARYMYTTQMIPYQLQQVEYIVNPEIVRNFYNYKKELAKKHNFLYESMNCYLLFHGTSETNMENILKTNFLLSKVGSSTDMGFYGKGFYFSESPLMSISYSRGNPYLLVCLVMVGKAFHMTTVQTGRPLESGYDSHVSPDGCSEVIIFNPHQVIPMYKVKWQNIGGANYGHY</sequence>
<dbReference type="Proteomes" id="UP000816034">
    <property type="component" value="Unassembled WGS sequence"/>
</dbReference>
<evidence type="ECO:0000313" key="5">
    <source>
        <dbReference type="Proteomes" id="UP000816034"/>
    </source>
</evidence>
<dbReference type="AlphaFoldDB" id="A0AA88GK26"/>
<organism evidence="4 5">
    <name type="scientific">Naegleria lovaniensis</name>
    <name type="common">Amoeba</name>
    <dbReference type="NCBI Taxonomy" id="51637"/>
    <lineage>
        <taxon>Eukaryota</taxon>
        <taxon>Discoba</taxon>
        <taxon>Heterolobosea</taxon>
        <taxon>Tetramitia</taxon>
        <taxon>Eutetramitia</taxon>
        <taxon>Vahlkampfiidae</taxon>
        <taxon>Naegleria</taxon>
    </lineage>
</organism>
<keyword evidence="5" id="KW-1185">Reference proteome</keyword>
<dbReference type="Pfam" id="PF00644">
    <property type="entry name" value="PARP"/>
    <property type="match status" value="1"/>
</dbReference>
<dbReference type="CDD" id="cd14279">
    <property type="entry name" value="CUE"/>
    <property type="match status" value="1"/>
</dbReference>
<feature type="compositionally biased region" description="Polar residues" evidence="2">
    <location>
        <begin position="9"/>
        <end position="25"/>
    </location>
</feature>
<dbReference type="InterPro" id="IPR012317">
    <property type="entry name" value="Poly(ADP-ribose)pol_cat_dom"/>
</dbReference>
<dbReference type="GeneID" id="68101528"/>
<feature type="region of interest" description="Disordered" evidence="2">
    <location>
        <begin position="1"/>
        <end position="28"/>
    </location>
</feature>
<dbReference type="PANTHER" id="PTHR45740">
    <property type="entry name" value="POLY [ADP-RIBOSE] POLYMERASE"/>
    <property type="match status" value="1"/>
</dbReference>
<evidence type="ECO:0000259" key="3">
    <source>
        <dbReference type="Pfam" id="PF00644"/>
    </source>
</evidence>
<dbReference type="EMBL" id="PYSW02000037">
    <property type="protein sequence ID" value="KAG2377558.1"/>
    <property type="molecule type" value="Genomic_DNA"/>
</dbReference>
<accession>A0AA88GK26</accession>
<name>A0AA88GK26_NAELO</name>
<evidence type="ECO:0000256" key="1">
    <source>
        <dbReference type="SAM" id="Coils"/>
    </source>
</evidence>
<protein>
    <recommendedName>
        <fullName evidence="3">PARP catalytic domain-containing protein</fullName>
    </recommendedName>
</protein>
<evidence type="ECO:0000256" key="2">
    <source>
        <dbReference type="SAM" id="MobiDB-lite"/>
    </source>
</evidence>
<dbReference type="GO" id="GO:0003950">
    <property type="term" value="F:NAD+ poly-ADP-ribosyltransferase activity"/>
    <property type="evidence" value="ECO:0007669"/>
    <property type="project" value="InterPro"/>
</dbReference>
<feature type="coiled-coil region" evidence="1">
    <location>
        <begin position="235"/>
        <end position="262"/>
    </location>
</feature>
<dbReference type="InterPro" id="IPR051712">
    <property type="entry name" value="ARTD-AVP"/>
</dbReference>
<feature type="domain" description="PARP catalytic" evidence="3">
    <location>
        <begin position="315"/>
        <end position="446"/>
    </location>
</feature>
<dbReference type="GO" id="GO:0005634">
    <property type="term" value="C:nucleus"/>
    <property type="evidence" value="ECO:0007669"/>
    <property type="project" value="TreeGrafter"/>
</dbReference>